<dbReference type="SUPFAM" id="SSF50998">
    <property type="entry name" value="Quinoprotein alcohol dehydrogenase-like"/>
    <property type="match status" value="1"/>
</dbReference>
<evidence type="ECO:0000256" key="1">
    <source>
        <dbReference type="SAM" id="SignalP"/>
    </source>
</evidence>
<dbReference type="InterPro" id="IPR011047">
    <property type="entry name" value="Quinoprotein_ADH-like_sf"/>
</dbReference>
<organism evidence="3 4">
    <name type="scientific">Chitinimonas lacunae</name>
    <dbReference type="NCBI Taxonomy" id="1963018"/>
    <lineage>
        <taxon>Bacteria</taxon>
        <taxon>Pseudomonadati</taxon>
        <taxon>Pseudomonadota</taxon>
        <taxon>Betaproteobacteria</taxon>
        <taxon>Neisseriales</taxon>
        <taxon>Chitinibacteraceae</taxon>
        <taxon>Chitinimonas</taxon>
    </lineage>
</organism>
<sequence>MSKKIAHLTILASILGALPAYAADPDEGADIWPMYQNNASHNGYQPFFVGDHFNLKKWSTRFRLVSGPCLDLNDQPVIGGHMVYLTDRCASKYIVALELDKGQPVWRMNFGIPTTASGPTYQSLFAPPCSEDERATHSCAPGYGRIYAQTAKENESSLFRIYNSLNGEPLFQRNEGVPTLWGSFLSPTLYENQAYLANAVNGGVDSISLSTGARTWGANAGAYKLLVPSINSQHVLTYAQGALTAQNRVTGQGDFIVNVPYASVRRDLDQQAPALGSYNNALVTDSGRLVSIDLANRRIAWMADGQHMGQVSVANGVAYAREGNHSVVARDETDGRLLWRWTAPAPEWLRGHLIVTDSHLFLSGLSQLFAISLNSGQTDWVYNASGQIALTRNAMLIATDDGNLIKLAPGKLDDMPDDFAFDAYYTTNLNVLVMSNVVEIKGVNSLIPISVDNGDYSVNGQTMTRTPGLVKEGDKIAVYGRVPGVTGQTNTVTLKLGSGTFPFDITAGSVVTPNNPFNATAQVSGTANNLTLSVLVSPSSAAANKMGRIYIATEYQGAWSAYNGQSWVPWNGTQALASVFTGQLLPKTIPVFRGNDLSATRGMNVYAGMGVSFEDMLARGDYKLVYTVN</sequence>
<comment type="caution">
    <text evidence="3">The sequence shown here is derived from an EMBL/GenBank/DDBJ whole genome shotgun (WGS) entry which is preliminary data.</text>
</comment>
<keyword evidence="4" id="KW-1185">Reference proteome</keyword>
<dbReference type="RefSeq" id="WP_378166327.1">
    <property type="nucleotide sequence ID" value="NZ_JBHSBU010000001.1"/>
</dbReference>
<feature type="chain" id="PRO_5045927269" evidence="1">
    <location>
        <begin position="23"/>
        <end position="629"/>
    </location>
</feature>
<dbReference type="Gene3D" id="2.130.10.10">
    <property type="entry name" value="YVTN repeat-like/Quinoprotein amine dehydrogenase"/>
    <property type="match status" value="2"/>
</dbReference>
<name>A0ABV8MTH2_9NEIS</name>
<evidence type="ECO:0000259" key="2">
    <source>
        <dbReference type="Pfam" id="PF13360"/>
    </source>
</evidence>
<dbReference type="InterPro" id="IPR018391">
    <property type="entry name" value="PQQ_b-propeller_rpt"/>
</dbReference>
<gene>
    <name evidence="3" type="ORF">ACFOW7_16530</name>
</gene>
<dbReference type="PANTHER" id="PTHR34512:SF30">
    <property type="entry name" value="OUTER MEMBRANE PROTEIN ASSEMBLY FACTOR BAMB"/>
    <property type="match status" value="1"/>
</dbReference>
<evidence type="ECO:0000313" key="4">
    <source>
        <dbReference type="Proteomes" id="UP001595791"/>
    </source>
</evidence>
<dbReference type="SMART" id="SM00564">
    <property type="entry name" value="PQQ"/>
    <property type="match status" value="4"/>
</dbReference>
<dbReference type="Pfam" id="PF13360">
    <property type="entry name" value="PQQ_2"/>
    <property type="match status" value="1"/>
</dbReference>
<accession>A0ABV8MTH2</accession>
<keyword evidence="1" id="KW-0732">Signal</keyword>
<dbReference type="Proteomes" id="UP001595791">
    <property type="component" value="Unassembled WGS sequence"/>
</dbReference>
<dbReference type="InterPro" id="IPR002372">
    <property type="entry name" value="PQQ_rpt_dom"/>
</dbReference>
<protein>
    <submittedName>
        <fullName evidence="3">PQQ-binding-like beta-propeller repeat protein</fullName>
    </submittedName>
</protein>
<dbReference type="PANTHER" id="PTHR34512">
    <property type="entry name" value="CELL SURFACE PROTEIN"/>
    <property type="match status" value="1"/>
</dbReference>
<dbReference type="EMBL" id="JBHSBU010000001">
    <property type="protein sequence ID" value="MFC4160947.1"/>
    <property type="molecule type" value="Genomic_DNA"/>
</dbReference>
<evidence type="ECO:0000313" key="3">
    <source>
        <dbReference type="EMBL" id="MFC4160947.1"/>
    </source>
</evidence>
<reference evidence="4" key="1">
    <citation type="journal article" date="2019" name="Int. J. Syst. Evol. Microbiol.">
        <title>The Global Catalogue of Microorganisms (GCM) 10K type strain sequencing project: providing services to taxonomists for standard genome sequencing and annotation.</title>
        <authorList>
            <consortium name="The Broad Institute Genomics Platform"/>
            <consortium name="The Broad Institute Genome Sequencing Center for Infectious Disease"/>
            <person name="Wu L."/>
            <person name="Ma J."/>
        </authorList>
    </citation>
    <scope>NUCLEOTIDE SEQUENCE [LARGE SCALE GENOMIC DNA]</scope>
    <source>
        <strain evidence="4">LMG 29894</strain>
    </source>
</reference>
<feature type="domain" description="Pyrrolo-quinoline quinone repeat" evidence="2">
    <location>
        <begin position="286"/>
        <end position="405"/>
    </location>
</feature>
<dbReference type="InterPro" id="IPR015943">
    <property type="entry name" value="WD40/YVTN_repeat-like_dom_sf"/>
</dbReference>
<proteinExistence type="predicted"/>
<feature type="signal peptide" evidence="1">
    <location>
        <begin position="1"/>
        <end position="22"/>
    </location>
</feature>